<evidence type="ECO:0000259" key="2">
    <source>
        <dbReference type="Pfam" id="PF00248"/>
    </source>
</evidence>
<dbReference type="CDD" id="cd19088">
    <property type="entry name" value="AKR_AKR13B1"/>
    <property type="match status" value="1"/>
</dbReference>
<evidence type="ECO:0000313" key="3">
    <source>
        <dbReference type="EMBL" id="KRM44249.1"/>
    </source>
</evidence>
<dbReference type="PATRIC" id="fig|1423786.4.peg.773"/>
<proteinExistence type="predicted"/>
<dbReference type="InterPro" id="IPR036812">
    <property type="entry name" value="NAD(P)_OxRdtase_dom_sf"/>
</dbReference>
<dbReference type="PANTHER" id="PTHR43625">
    <property type="entry name" value="AFLATOXIN B1 ALDEHYDE REDUCTASE"/>
    <property type="match status" value="1"/>
</dbReference>
<dbReference type="PANTHER" id="PTHR43625:SF40">
    <property type="entry name" value="ALDO-KETO REDUCTASE YAKC [NADP(+)]"/>
    <property type="match status" value="1"/>
</dbReference>
<reference evidence="3 4" key="1">
    <citation type="journal article" date="2015" name="Genome Announc.">
        <title>Expanding the biotechnology potential of lactobacilli through comparative genomics of 213 strains and associated genera.</title>
        <authorList>
            <person name="Sun Z."/>
            <person name="Harris H.M."/>
            <person name="McCann A."/>
            <person name="Guo C."/>
            <person name="Argimon S."/>
            <person name="Zhang W."/>
            <person name="Yang X."/>
            <person name="Jeffery I.B."/>
            <person name="Cooney J.C."/>
            <person name="Kagawa T.F."/>
            <person name="Liu W."/>
            <person name="Song Y."/>
            <person name="Salvetti E."/>
            <person name="Wrobel A."/>
            <person name="Rasinkangas P."/>
            <person name="Parkhill J."/>
            <person name="Rea M.C."/>
            <person name="O'Sullivan O."/>
            <person name="Ritari J."/>
            <person name="Douillard F.P."/>
            <person name="Paul Ross R."/>
            <person name="Yang R."/>
            <person name="Briner A.E."/>
            <person name="Felis G.E."/>
            <person name="de Vos W.M."/>
            <person name="Barrangou R."/>
            <person name="Klaenhammer T.R."/>
            <person name="Caufield P.W."/>
            <person name="Cui Y."/>
            <person name="Zhang H."/>
            <person name="O'Toole P.W."/>
        </authorList>
    </citation>
    <scope>NUCLEOTIDE SEQUENCE [LARGE SCALE GENOMIC DNA]</scope>
    <source>
        <strain evidence="3 4">DSM 18390</strain>
    </source>
</reference>
<dbReference type="Gene3D" id="3.20.20.100">
    <property type="entry name" value="NADP-dependent oxidoreductase domain"/>
    <property type="match status" value="1"/>
</dbReference>
<dbReference type="GO" id="GO:0016491">
    <property type="term" value="F:oxidoreductase activity"/>
    <property type="evidence" value="ECO:0007669"/>
    <property type="project" value="UniProtKB-KW"/>
</dbReference>
<gene>
    <name evidence="3" type="ORF">FD47_GL000737</name>
</gene>
<feature type="domain" description="NADP-dependent oxidoreductase" evidence="2">
    <location>
        <begin position="35"/>
        <end position="300"/>
    </location>
</feature>
<comment type="caution">
    <text evidence="3">The sequence shown here is derived from an EMBL/GenBank/DDBJ whole genome shotgun (WGS) entry which is preliminary data.</text>
</comment>
<name>A0A0R1YXT0_9LACO</name>
<dbReference type="Proteomes" id="UP000051010">
    <property type="component" value="Unassembled WGS sequence"/>
</dbReference>
<organism evidence="3 4">
    <name type="scientific">Lentilactobacillus parafarraginis DSM 18390 = JCM 14109</name>
    <dbReference type="NCBI Taxonomy" id="1423786"/>
    <lineage>
        <taxon>Bacteria</taxon>
        <taxon>Bacillati</taxon>
        <taxon>Bacillota</taxon>
        <taxon>Bacilli</taxon>
        <taxon>Lactobacillales</taxon>
        <taxon>Lactobacillaceae</taxon>
        <taxon>Lentilactobacillus</taxon>
    </lineage>
</organism>
<accession>A0A0R1YXT0</accession>
<dbReference type="PRINTS" id="PR00069">
    <property type="entry name" value="ALDKETRDTASE"/>
</dbReference>
<dbReference type="EMBL" id="AZFZ01000017">
    <property type="protein sequence ID" value="KRM44249.1"/>
    <property type="molecule type" value="Genomic_DNA"/>
</dbReference>
<keyword evidence="1" id="KW-0560">Oxidoreductase</keyword>
<evidence type="ECO:0000313" key="4">
    <source>
        <dbReference type="Proteomes" id="UP000051010"/>
    </source>
</evidence>
<dbReference type="Pfam" id="PF00248">
    <property type="entry name" value="Aldo_ket_red"/>
    <property type="match status" value="1"/>
</dbReference>
<dbReference type="InterPro" id="IPR050791">
    <property type="entry name" value="Aldo-Keto_reductase"/>
</dbReference>
<protein>
    <submittedName>
        <fullName evidence="3">Oxidoreductase, aldo keto reductase family protein</fullName>
    </submittedName>
</protein>
<dbReference type="InterPro" id="IPR023210">
    <property type="entry name" value="NADP_OxRdtase_dom"/>
</dbReference>
<dbReference type="AlphaFoldDB" id="A0A0R1YXT0"/>
<sequence>MKVGSKLLREVAFMADLTAANAGTYQFDDQFSINRLGYGTMQLTGSGVWGPYKDPNQAVSVIQHATELGINFFDTADSYGPWFADRYLAAGLKKASNRDKIFISDKVGQTRQGPGIWTPHGEPNYLRQQVEVSMMTLGIDHEDLLFLHRIDSHFPIADQVGELKKMQDEGKIKHIGLSQVSVDQIKEAQKYAKIDAVENLYNVADHKDDDVVDYAESQHMAFVPWFPLNTGKLAGADSPLSAIANKYQVSEAQIALAWLLKRSPNILPIPGTSSIQHLEDNVAAANVQLSDADFDQLSHLSK</sequence>
<evidence type="ECO:0000256" key="1">
    <source>
        <dbReference type="ARBA" id="ARBA00023002"/>
    </source>
</evidence>
<dbReference type="GO" id="GO:0005737">
    <property type="term" value="C:cytoplasm"/>
    <property type="evidence" value="ECO:0007669"/>
    <property type="project" value="TreeGrafter"/>
</dbReference>
<dbReference type="SUPFAM" id="SSF51430">
    <property type="entry name" value="NAD(P)-linked oxidoreductase"/>
    <property type="match status" value="1"/>
</dbReference>
<dbReference type="InterPro" id="IPR020471">
    <property type="entry name" value="AKR"/>
</dbReference>